<protein>
    <submittedName>
        <fullName evidence="4">Uncharacterized protein</fullName>
    </submittedName>
</protein>
<evidence type="ECO:0000256" key="3">
    <source>
        <dbReference type="SAM" id="SignalP"/>
    </source>
</evidence>
<feature type="chain" id="PRO_5044760373" evidence="3">
    <location>
        <begin position="23"/>
        <end position="441"/>
    </location>
</feature>
<reference evidence="4 5" key="1">
    <citation type="submission" date="2024-10" db="EMBL/GenBank/DDBJ databases">
        <authorList>
            <person name="Kim D."/>
        </authorList>
    </citation>
    <scope>NUCLEOTIDE SEQUENCE [LARGE SCALE GENOMIC DNA]</scope>
    <source>
        <strain evidence="4">Taebaek</strain>
    </source>
</reference>
<evidence type="ECO:0000313" key="4">
    <source>
        <dbReference type="EMBL" id="KAL3074437.1"/>
    </source>
</evidence>
<sequence>MTLCIIFLVVATVHHSLLLVNAVKVDNGQIEAVHEMVQKLTDQLEKEDILHNYPKSLLIPIIEEICKMAQQNGQMPLVMQLDKDTELAMEPNCDKDKDIEIFKDNEQHILVEKVTNFIKENDKQIIEHLRKSEKEQKITTISGFNGTLAELWAQKSGSETEAHKLLLSVKNLLRVISHQLDAGGKAEEGKDGIRYGEEAEERTEGKGCDKKNGDKGKGKSKEENANAGEGKANANDGDKDGVLRRTKRHNRKVKDEVQIKEVNKERSVRVGDKKQNKGKLEKEKTETKKGNDNGMEKGENEAVNVQKIIKKTLATNAVPMPSDLLQLLMQLWPQVLLLGAEGGPADASAANDGKTSPRGHRRRKRSPQAEIEKTADVLFAILSLAVAFVLLKIFTMTLGFFESWPSIFALTIAGICSYKLMKTDLYHGRVYKALIWLNNRN</sequence>
<keyword evidence="3" id="KW-0732">Signal</keyword>
<feature type="signal peptide" evidence="3">
    <location>
        <begin position="1"/>
        <end position="22"/>
    </location>
</feature>
<dbReference type="Proteomes" id="UP001620645">
    <property type="component" value="Unassembled WGS sequence"/>
</dbReference>
<keyword evidence="2" id="KW-0812">Transmembrane</keyword>
<evidence type="ECO:0000313" key="5">
    <source>
        <dbReference type="Proteomes" id="UP001620645"/>
    </source>
</evidence>
<gene>
    <name evidence="4" type="ORF">niasHS_015267</name>
</gene>
<feature type="compositionally biased region" description="Low complexity" evidence="1">
    <location>
        <begin position="225"/>
        <end position="235"/>
    </location>
</feature>
<evidence type="ECO:0000256" key="1">
    <source>
        <dbReference type="SAM" id="MobiDB-lite"/>
    </source>
</evidence>
<feature type="compositionally biased region" description="Basic residues" evidence="1">
    <location>
        <begin position="357"/>
        <end position="366"/>
    </location>
</feature>
<keyword evidence="5" id="KW-1185">Reference proteome</keyword>
<keyword evidence="2" id="KW-1133">Transmembrane helix</keyword>
<dbReference type="EMBL" id="JBICCN010000357">
    <property type="protein sequence ID" value="KAL3074437.1"/>
    <property type="molecule type" value="Genomic_DNA"/>
</dbReference>
<dbReference type="AlphaFoldDB" id="A0ABD2I2K7"/>
<evidence type="ECO:0000256" key="2">
    <source>
        <dbReference type="SAM" id="Phobius"/>
    </source>
</evidence>
<feature type="transmembrane region" description="Helical" evidence="2">
    <location>
        <begin position="377"/>
        <end position="401"/>
    </location>
</feature>
<proteinExistence type="predicted"/>
<organism evidence="4 5">
    <name type="scientific">Heterodera schachtii</name>
    <name type="common">Sugarbeet cyst nematode worm</name>
    <name type="synonym">Tylenchus schachtii</name>
    <dbReference type="NCBI Taxonomy" id="97005"/>
    <lineage>
        <taxon>Eukaryota</taxon>
        <taxon>Metazoa</taxon>
        <taxon>Ecdysozoa</taxon>
        <taxon>Nematoda</taxon>
        <taxon>Chromadorea</taxon>
        <taxon>Rhabditida</taxon>
        <taxon>Tylenchina</taxon>
        <taxon>Tylenchomorpha</taxon>
        <taxon>Tylenchoidea</taxon>
        <taxon>Heteroderidae</taxon>
        <taxon>Heteroderinae</taxon>
        <taxon>Heterodera</taxon>
    </lineage>
</organism>
<feature type="compositionally biased region" description="Basic and acidic residues" evidence="1">
    <location>
        <begin position="184"/>
        <end position="224"/>
    </location>
</feature>
<comment type="caution">
    <text evidence="4">The sequence shown here is derived from an EMBL/GenBank/DDBJ whole genome shotgun (WGS) entry which is preliminary data.</text>
</comment>
<feature type="compositionally biased region" description="Basic and acidic residues" evidence="1">
    <location>
        <begin position="253"/>
        <end position="299"/>
    </location>
</feature>
<keyword evidence="2" id="KW-0472">Membrane</keyword>
<name>A0ABD2I2K7_HETSC</name>
<feature type="region of interest" description="Disordered" evidence="1">
    <location>
        <begin position="183"/>
        <end position="299"/>
    </location>
</feature>
<feature type="region of interest" description="Disordered" evidence="1">
    <location>
        <begin position="344"/>
        <end position="368"/>
    </location>
</feature>
<accession>A0ABD2I2K7</accession>